<feature type="transmembrane region" description="Helical" evidence="2">
    <location>
        <begin position="409"/>
        <end position="430"/>
    </location>
</feature>
<keyword evidence="1" id="KW-0175">Coiled coil</keyword>
<dbReference type="AlphaFoldDB" id="A0A2S8F2R5"/>
<feature type="coiled-coil region" evidence="1">
    <location>
        <begin position="492"/>
        <end position="550"/>
    </location>
</feature>
<sequence>MREVIRRILTAVCLYGGITLCLIQGGDLYRVEPVDWHHEVESKRQQSRQITGMMSAYLGSEAVEGVDLAENTRGTLEEFIADETEGRLIIVSGPDWEGLWNDVSATVSDNSPSSAWAACRGVEHCREFVYLKRSAGPLTQLADNWPIGSVQSYVRIDPVETSAQPHYLNVVQVSPSDLLRCAPLHIAYPYRTYGAATLIFGLLFYIGFPRRPRPEGTAMFYEARAAGWLPDLLAAFGSGMFFGLPFLIASDTGGSPLKLDWLPITVVMWGMAGLFASMFVITTWYQTRRVTWDEHGAWIETWGCQPTYVPANEIETVGSHMLQAPAWLRNLAWVITIFNWRAGSSAILLEQSDPGFAIATKQGQSFRFTGAGLYGARSFLAWLDTHHVPVDPSAREIMRTNSDYKPTRIGWIIAVIFAVLIVALVVPSLWRTAVEAMPHAEPEFRQSAFAVVQETSSPVAADPIDAKPVESQATALPPGILAVEPIVTPEMLAQEGAILQKMEQKREELKTLQSEIGTITNPNAEVIEKVQQIMREMEQLQAEFDDLRRGGLTTKGNQP</sequence>
<organism evidence="3 4">
    <name type="scientific">Blastopirellula marina</name>
    <dbReference type="NCBI Taxonomy" id="124"/>
    <lineage>
        <taxon>Bacteria</taxon>
        <taxon>Pseudomonadati</taxon>
        <taxon>Planctomycetota</taxon>
        <taxon>Planctomycetia</taxon>
        <taxon>Pirellulales</taxon>
        <taxon>Pirellulaceae</taxon>
        <taxon>Blastopirellula</taxon>
    </lineage>
</organism>
<protein>
    <submittedName>
        <fullName evidence="3">Uncharacterized protein</fullName>
    </submittedName>
</protein>
<gene>
    <name evidence="3" type="ORF">C5Y96_20410</name>
</gene>
<dbReference type="EMBL" id="PUIA01000068">
    <property type="protein sequence ID" value="PQO26397.1"/>
    <property type="molecule type" value="Genomic_DNA"/>
</dbReference>
<evidence type="ECO:0000256" key="2">
    <source>
        <dbReference type="SAM" id="Phobius"/>
    </source>
</evidence>
<evidence type="ECO:0000313" key="4">
    <source>
        <dbReference type="Proteomes" id="UP000240009"/>
    </source>
</evidence>
<name>A0A2S8F2R5_9BACT</name>
<evidence type="ECO:0000256" key="1">
    <source>
        <dbReference type="SAM" id="Coils"/>
    </source>
</evidence>
<dbReference type="RefSeq" id="WP_105357192.1">
    <property type="nucleotide sequence ID" value="NZ_PUIA01000068.1"/>
</dbReference>
<feature type="transmembrane region" description="Helical" evidence="2">
    <location>
        <begin position="261"/>
        <end position="285"/>
    </location>
</feature>
<keyword evidence="2" id="KW-1133">Transmembrane helix</keyword>
<feature type="transmembrane region" description="Helical" evidence="2">
    <location>
        <begin position="190"/>
        <end position="208"/>
    </location>
</feature>
<evidence type="ECO:0000313" key="3">
    <source>
        <dbReference type="EMBL" id="PQO26397.1"/>
    </source>
</evidence>
<feature type="transmembrane region" description="Helical" evidence="2">
    <location>
        <begin position="228"/>
        <end position="249"/>
    </location>
</feature>
<dbReference type="OrthoDB" id="9811934at2"/>
<keyword evidence="2" id="KW-0812">Transmembrane</keyword>
<comment type="caution">
    <text evidence="3">The sequence shown here is derived from an EMBL/GenBank/DDBJ whole genome shotgun (WGS) entry which is preliminary data.</text>
</comment>
<proteinExistence type="predicted"/>
<accession>A0A2S8F2R5</accession>
<keyword evidence="2" id="KW-0472">Membrane</keyword>
<reference evidence="3 4" key="1">
    <citation type="submission" date="2018-02" db="EMBL/GenBank/DDBJ databases">
        <title>Comparative genomes isolates from brazilian mangrove.</title>
        <authorList>
            <person name="Araujo J.E."/>
            <person name="Taketani R.G."/>
            <person name="Silva M.C.P."/>
            <person name="Loureco M.V."/>
            <person name="Andreote F.D."/>
        </authorList>
    </citation>
    <scope>NUCLEOTIDE SEQUENCE [LARGE SCALE GENOMIC DNA]</scope>
    <source>
        <strain evidence="3 4">HEX-2 MGV</strain>
    </source>
</reference>
<dbReference type="Proteomes" id="UP000240009">
    <property type="component" value="Unassembled WGS sequence"/>
</dbReference>